<dbReference type="GO" id="GO:0005783">
    <property type="term" value="C:endoplasmic reticulum"/>
    <property type="evidence" value="ECO:0007669"/>
    <property type="project" value="TreeGrafter"/>
</dbReference>
<reference evidence="2" key="1">
    <citation type="submission" date="2021-02" db="EMBL/GenBank/DDBJ databases">
        <authorList>
            <person name="Nowell W R."/>
        </authorList>
    </citation>
    <scope>NUCLEOTIDE SEQUENCE</scope>
</reference>
<evidence type="ECO:0000313" key="3">
    <source>
        <dbReference type="Proteomes" id="UP000663845"/>
    </source>
</evidence>
<accession>A0A815V914</accession>
<sequence length="232" mass="27242">MYNRKSNMSRDANDLDFIRQPPCLNQYQNETQRIESFSACFMERYYFCPVFYMGSLQDACQEAFSSTIIAERRPVLVYIHNDRNVFSNIFCSKIFCSEIIIDYLLNNYIVWPWDVTDESNRNKLQEIWTKLFPTTPFEGYSIGEYPMLIGIAQQSPGKNKWLPLSEHEFRTVLECDTLIRTGEKLSKEKLLQELIIFKEECDDSEKNLHIVPETMSHPNPLLLQTAGWASFL</sequence>
<dbReference type="EMBL" id="CAJNOG010003320">
    <property type="protein sequence ID" value="CAF1529406.1"/>
    <property type="molecule type" value="Genomic_DNA"/>
</dbReference>
<dbReference type="PANTHER" id="PTHR23322:SF96">
    <property type="entry name" value="FAS-ASSOCIATED FACTOR 1"/>
    <property type="match status" value="1"/>
</dbReference>
<evidence type="ECO:0000313" key="2">
    <source>
        <dbReference type="EMBL" id="CAF1529406.1"/>
    </source>
</evidence>
<proteinExistence type="predicted"/>
<organism evidence="2 3">
    <name type="scientific">Adineta steineri</name>
    <dbReference type="NCBI Taxonomy" id="433720"/>
    <lineage>
        <taxon>Eukaryota</taxon>
        <taxon>Metazoa</taxon>
        <taxon>Spiralia</taxon>
        <taxon>Gnathifera</taxon>
        <taxon>Rotifera</taxon>
        <taxon>Eurotatoria</taxon>
        <taxon>Bdelloidea</taxon>
        <taxon>Adinetida</taxon>
        <taxon>Adinetidae</taxon>
        <taxon>Adineta</taxon>
    </lineage>
</organism>
<dbReference type="GO" id="GO:0005634">
    <property type="term" value="C:nucleus"/>
    <property type="evidence" value="ECO:0007669"/>
    <property type="project" value="TreeGrafter"/>
</dbReference>
<dbReference type="GO" id="GO:0043130">
    <property type="term" value="F:ubiquitin binding"/>
    <property type="evidence" value="ECO:0007669"/>
    <property type="project" value="TreeGrafter"/>
</dbReference>
<gene>
    <name evidence="2" type="ORF">JYZ213_LOCUS45047</name>
</gene>
<dbReference type="Gene3D" id="3.40.30.10">
    <property type="entry name" value="Glutaredoxin"/>
    <property type="match status" value="1"/>
</dbReference>
<comment type="caution">
    <text evidence="2">The sequence shown here is derived from an EMBL/GenBank/DDBJ whole genome shotgun (WGS) entry which is preliminary data.</text>
</comment>
<dbReference type="InterPro" id="IPR049483">
    <property type="entry name" value="FAF1_2-like_UAS"/>
</dbReference>
<dbReference type="InterPro" id="IPR050730">
    <property type="entry name" value="UBX_domain-protein"/>
</dbReference>
<dbReference type="AlphaFoldDB" id="A0A815V914"/>
<protein>
    <recommendedName>
        <fullName evidence="1">UAS domain-containing protein</fullName>
    </recommendedName>
</protein>
<dbReference type="InterPro" id="IPR036249">
    <property type="entry name" value="Thioredoxin-like_sf"/>
</dbReference>
<dbReference type="InterPro" id="IPR006577">
    <property type="entry name" value="UAS"/>
</dbReference>
<dbReference type="Proteomes" id="UP000663845">
    <property type="component" value="Unassembled WGS sequence"/>
</dbReference>
<dbReference type="Pfam" id="PF21021">
    <property type="entry name" value="FAF1"/>
    <property type="match status" value="1"/>
</dbReference>
<dbReference type="SMART" id="SM00594">
    <property type="entry name" value="UAS"/>
    <property type="match status" value="1"/>
</dbReference>
<dbReference type="GO" id="GO:0036503">
    <property type="term" value="P:ERAD pathway"/>
    <property type="evidence" value="ECO:0007669"/>
    <property type="project" value="TreeGrafter"/>
</dbReference>
<evidence type="ECO:0000259" key="1">
    <source>
        <dbReference type="SMART" id="SM00594"/>
    </source>
</evidence>
<feature type="domain" description="UAS" evidence="1">
    <location>
        <begin position="36"/>
        <end position="151"/>
    </location>
</feature>
<name>A0A815V914_9BILA</name>
<dbReference type="SUPFAM" id="SSF52833">
    <property type="entry name" value="Thioredoxin-like"/>
    <property type="match status" value="1"/>
</dbReference>
<dbReference type="PANTHER" id="PTHR23322">
    <property type="entry name" value="FAS-ASSOCIATED PROTEIN"/>
    <property type="match status" value="1"/>
</dbReference>